<dbReference type="EMBL" id="CM056811">
    <property type="protein sequence ID" value="KAJ8637942.1"/>
    <property type="molecule type" value="Genomic_DNA"/>
</dbReference>
<dbReference type="Proteomes" id="UP001234297">
    <property type="component" value="Chromosome 3"/>
</dbReference>
<protein>
    <submittedName>
        <fullName evidence="1">Uncharacterized protein</fullName>
    </submittedName>
</protein>
<sequence>MPPNVSHPVKHRPPSTPPQNDKNKEVVSRSARSACPSNVPFTYISPSSSFHIPILSINSILSYFPPICHFPRFLSLQFLLFSHPNKRKIKRKRKMESLKLNLFVIVLVALLAIEKAAAADAPAPSPTSDATAFVPTLFASFTAFLLGYFFC</sequence>
<name>A0ACC2LX03_PERAE</name>
<keyword evidence="2" id="KW-1185">Reference proteome</keyword>
<organism evidence="1 2">
    <name type="scientific">Persea americana</name>
    <name type="common">Avocado</name>
    <dbReference type="NCBI Taxonomy" id="3435"/>
    <lineage>
        <taxon>Eukaryota</taxon>
        <taxon>Viridiplantae</taxon>
        <taxon>Streptophyta</taxon>
        <taxon>Embryophyta</taxon>
        <taxon>Tracheophyta</taxon>
        <taxon>Spermatophyta</taxon>
        <taxon>Magnoliopsida</taxon>
        <taxon>Magnoliidae</taxon>
        <taxon>Laurales</taxon>
        <taxon>Lauraceae</taxon>
        <taxon>Persea</taxon>
    </lineage>
</organism>
<accession>A0ACC2LX03</accession>
<comment type="caution">
    <text evidence="1">The sequence shown here is derived from an EMBL/GenBank/DDBJ whole genome shotgun (WGS) entry which is preliminary data.</text>
</comment>
<proteinExistence type="predicted"/>
<gene>
    <name evidence="1" type="ORF">MRB53_012209</name>
</gene>
<evidence type="ECO:0000313" key="1">
    <source>
        <dbReference type="EMBL" id="KAJ8637942.1"/>
    </source>
</evidence>
<reference evidence="1 2" key="1">
    <citation type="journal article" date="2022" name="Hortic Res">
        <title>A haplotype resolved chromosomal level avocado genome allows analysis of novel avocado genes.</title>
        <authorList>
            <person name="Nath O."/>
            <person name="Fletcher S.J."/>
            <person name="Hayward A."/>
            <person name="Shaw L.M."/>
            <person name="Masouleh A.K."/>
            <person name="Furtado A."/>
            <person name="Henry R.J."/>
            <person name="Mitter N."/>
        </authorList>
    </citation>
    <scope>NUCLEOTIDE SEQUENCE [LARGE SCALE GENOMIC DNA]</scope>
    <source>
        <strain evidence="2">cv. Hass</strain>
    </source>
</reference>
<evidence type="ECO:0000313" key="2">
    <source>
        <dbReference type="Proteomes" id="UP001234297"/>
    </source>
</evidence>